<evidence type="ECO:0000256" key="1">
    <source>
        <dbReference type="ARBA" id="ARBA00012554"/>
    </source>
</evidence>
<dbReference type="InterPro" id="IPR029047">
    <property type="entry name" value="HSP70_peptide-bd_sf"/>
</dbReference>
<comment type="catalytic activity">
    <reaction evidence="5">
        <text>ATP + H2O = ADP + phosphate + H(+)</text>
        <dbReference type="Rhea" id="RHEA:13065"/>
        <dbReference type="ChEBI" id="CHEBI:15377"/>
        <dbReference type="ChEBI" id="CHEBI:15378"/>
        <dbReference type="ChEBI" id="CHEBI:30616"/>
        <dbReference type="ChEBI" id="CHEBI:43474"/>
        <dbReference type="ChEBI" id="CHEBI:456216"/>
        <dbReference type="EC" id="3.6.4.10"/>
    </reaction>
</comment>
<dbReference type="GO" id="GO:0005524">
    <property type="term" value="F:ATP binding"/>
    <property type="evidence" value="ECO:0007669"/>
    <property type="project" value="UniProtKB-KW"/>
</dbReference>
<dbReference type="Pfam" id="PF00012">
    <property type="entry name" value="HSP70"/>
    <property type="match status" value="2"/>
</dbReference>
<dbReference type="Gene3D" id="2.60.34.10">
    <property type="entry name" value="Substrate Binding Domain Of DNAk, Chain A, domain 1"/>
    <property type="match status" value="1"/>
</dbReference>
<accession>A0AAD6YC95</accession>
<evidence type="ECO:0000256" key="4">
    <source>
        <dbReference type="ARBA" id="ARBA00023186"/>
    </source>
</evidence>
<gene>
    <name evidence="8" type="ORF">GGX14DRAFT_620289</name>
</gene>
<reference evidence="8" key="1">
    <citation type="submission" date="2023-03" db="EMBL/GenBank/DDBJ databases">
        <title>Massive genome expansion in bonnet fungi (Mycena s.s.) driven by repeated elements and novel gene families across ecological guilds.</title>
        <authorList>
            <consortium name="Lawrence Berkeley National Laboratory"/>
            <person name="Harder C.B."/>
            <person name="Miyauchi S."/>
            <person name="Viragh M."/>
            <person name="Kuo A."/>
            <person name="Thoen E."/>
            <person name="Andreopoulos B."/>
            <person name="Lu D."/>
            <person name="Skrede I."/>
            <person name="Drula E."/>
            <person name="Henrissat B."/>
            <person name="Morin E."/>
            <person name="Kohler A."/>
            <person name="Barry K."/>
            <person name="LaButti K."/>
            <person name="Morin E."/>
            <person name="Salamov A."/>
            <person name="Lipzen A."/>
            <person name="Mereny Z."/>
            <person name="Hegedus B."/>
            <person name="Baldrian P."/>
            <person name="Stursova M."/>
            <person name="Weitz H."/>
            <person name="Taylor A."/>
            <person name="Grigoriev I.V."/>
            <person name="Nagy L.G."/>
            <person name="Martin F."/>
            <person name="Kauserud H."/>
        </authorList>
    </citation>
    <scope>NUCLEOTIDE SEQUENCE</scope>
    <source>
        <strain evidence="8">9144</strain>
    </source>
</reference>
<dbReference type="InterPro" id="IPR018181">
    <property type="entry name" value="Heat_shock_70_CS"/>
</dbReference>
<dbReference type="InterPro" id="IPR013126">
    <property type="entry name" value="Hsp_70_fam"/>
</dbReference>
<keyword evidence="4" id="KW-0143">Chaperone</keyword>
<dbReference type="Proteomes" id="UP001219525">
    <property type="component" value="Unassembled WGS sequence"/>
</dbReference>
<keyword evidence="3 6" id="KW-0067">ATP-binding</keyword>
<evidence type="ECO:0000256" key="5">
    <source>
        <dbReference type="ARBA" id="ARBA00048056"/>
    </source>
</evidence>
<dbReference type="InterPro" id="IPR043129">
    <property type="entry name" value="ATPase_NBD"/>
</dbReference>
<dbReference type="SUPFAM" id="SSF53067">
    <property type="entry name" value="Actin-like ATPase domain"/>
    <property type="match status" value="2"/>
</dbReference>
<dbReference type="SUPFAM" id="SSF100920">
    <property type="entry name" value="Heat shock protein 70kD (HSP70), peptide-binding domain"/>
    <property type="match status" value="1"/>
</dbReference>
<evidence type="ECO:0000256" key="6">
    <source>
        <dbReference type="RuleBase" id="RU003322"/>
    </source>
</evidence>
<dbReference type="PRINTS" id="PR00301">
    <property type="entry name" value="HEATSHOCK70"/>
</dbReference>
<feature type="region of interest" description="Disordered" evidence="7">
    <location>
        <begin position="498"/>
        <end position="523"/>
    </location>
</feature>
<organism evidence="8 9">
    <name type="scientific">Mycena pura</name>
    <dbReference type="NCBI Taxonomy" id="153505"/>
    <lineage>
        <taxon>Eukaryota</taxon>
        <taxon>Fungi</taxon>
        <taxon>Dikarya</taxon>
        <taxon>Basidiomycota</taxon>
        <taxon>Agaricomycotina</taxon>
        <taxon>Agaricomycetes</taxon>
        <taxon>Agaricomycetidae</taxon>
        <taxon>Agaricales</taxon>
        <taxon>Marasmiineae</taxon>
        <taxon>Mycenaceae</taxon>
        <taxon>Mycena</taxon>
    </lineage>
</organism>
<dbReference type="EMBL" id="JARJCW010000022">
    <property type="protein sequence ID" value="KAJ7213131.1"/>
    <property type="molecule type" value="Genomic_DNA"/>
</dbReference>
<evidence type="ECO:0000256" key="7">
    <source>
        <dbReference type="SAM" id="MobiDB-lite"/>
    </source>
</evidence>
<dbReference type="AlphaFoldDB" id="A0AAD6YC95"/>
<dbReference type="PROSITE" id="PS00329">
    <property type="entry name" value="HSP70_2"/>
    <property type="match status" value="1"/>
</dbReference>
<dbReference type="EC" id="3.6.4.10" evidence="1"/>
<name>A0AAD6YC95_9AGAR</name>
<dbReference type="GO" id="GO:0140662">
    <property type="term" value="F:ATP-dependent protein folding chaperone"/>
    <property type="evidence" value="ECO:0007669"/>
    <property type="project" value="InterPro"/>
</dbReference>
<evidence type="ECO:0000313" key="8">
    <source>
        <dbReference type="EMBL" id="KAJ7213131.1"/>
    </source>
</evidence>
<evidence type="ECO:0000256" key="3">
    <source>
        <dbReference type="ARBA" id="ARBA00022840"/>
    </source>
</evidence>
<dbReference type="Gene3D" id="3.30.420.40">
    <property type="match status" value="2"/>
</dbReference>
<protein>
    <recommendedName>
        <fullName evidence="1">non-chaperonin molecular chaperone ATPase</fullName>
        <ecNumber evidence="1">3.6.4.10</ecNumber>
    </recommendedName>
</protein>
<evidence type="ECO:0000313" key="9">
    <source>
        <dbReference type="Proteomes" id="UP001219525"/>
    </source>
</evidence>
<dbReference type="Gene3D" id="1.20.1270.10">
    <property type="match status" value="1"/>
</dbReference>
<keyword evidence="2 6" id="KW-0547">Nucleotide-binding</keyword>
<dbReference type="PANTHER" id="PTHR19375">
    <property type="entry name" value="HEAT SHOCK PROTEIN 70KDA"/>
    <property type="match status" value="1"/>
</dbReference>
<sequence length="666" mass="72919">MPDPARLPPLAAVARRASHVTRRQRDGYDGDYRGSMFTRSMNSKVNGSVVGIDLRTTNSCVSIMEGKTSRVIENSEGARTTPSVVASAKHGERLVGLLVNRQAVVNSANTVFAFKCLIGQQFDDKEVTDGRKHWPFIVVKKGDGRPAVQVGYDGQKKQYANIFISWPSVTMSVQSAEELSSMVLGKMAEQYLNRQVITVPTYFNDAQRQATKDAGQIAGLNVLRVINEPTAAALAYGLDKDSKAKIVAVYDLGGGTFDISILEMHDGVYEVKSTNGDTHLVQGNDINLNGDRMAIQRIHATGPKHINSKLLRSQFEALVAPLIQRTVSPCKTALSDAGVKPSDVILIVITFDIDADGAANVSAKDKATGKDQSMTIASSSGLSKSLISKMVSDAEQFAESDRERKGLIEEANKVDSVCAHTEKAMSEFKDQLDAAEKEKVTKLVSELRAFALKGQAGDASVTADNIWEKNETQQASLGLFQKDGNPLLDAIRAALRVPPSEPPDARRATFLGSPPTTQKRRDMGGRRNCMEFLQGGVELWRCDARAWTFTQEGQQVQTATIDWLEQCRPEALVVQPTWGRIHPERPTFGLFARHQHNRMKTPKNKGVRVLAVFVFLHSTGKIFFEDWSACGFLSSDSDCFTSALGCTFELPRLVDSVFSEATELSP</sequence>
<dbReference type="InterPro" id="IPR029048">
    <property type="entry name" value="HSP70_C_sf"/>
</dbReference>
<evidence type="ECO:0000256" key="2">
    <source>
        <dbReference type="ARBA" id="ARBA00022741"/>
    </source>
</evidence>
<keyword evidence="9" id="KW-1185">Reference proteome</keyword>
<comment type="similarity">
    <text evidence="6">Belongs to the heat shock protein 70 family.</text>
</comment>
<comment type="caution">
    <text evidence="8">The sequence shown here is derived from an EMBL/GenBank/DDBJ whole genome shotgun (WGS) entry which is preliminary data.</text>
</comment>
<dbReference type="Gene3D" id="3.30.30.30">
    <property type="match status" value="1"/>
</dbReference>
<dbReference type="FunFam" id="3.30.30.30:FF:000005">
    <property type="entry name" value="Heat shock protein ssb1"/>
    <property type="match status" value="1"/>
</dbReference>
<proteinExistence type="inferred from homology"/>